<keyword evidence="2" id="KW-1185">Reference proteome</keyword>
<evidence type="ECO:0000313" key="1">
    <source>
        <dbReference type="EMBL" id="GKT27467.1"/>
    </source>
</evidence>
<protein>
    <submittedName>
        <fullName evidence="1">Intraflagellar transport protein 43 like protein</fullName>
    </submittedName>
</protein>
<sequence length="97" mass="10519">MDIIEKLEAIPEIGGTDEADKEAQIMGHIAAPPTAITAKLTSLEELEGQEKATELQQTIDGIDVSSLAACVVKKKYIHIEPDEEWTISTLLQSISSK</sequence>
<dbReference type="Proteomes" id="UP001057375">
    <property type="component" value="Unassembled WGS sequence"/>
</dbReference>
<evidence type="ECO:0000313" key="2">
    <source>
        <dbReference type="Proteomes" id="UP001057375"/>
    </source>
</evidence>
<accession>A0ABQ5K4G8</accession>
<dbReference type="EMBL" id="BQXS01012745">
    <property type="protein sequence ID" value="GKT27467.1"/>
    <property type="molecule type" value="Genomic_DNA"/>
</dbReference>
<organism evidence="1 2">
    <name type="scientific">Aduncisulcus paluster</name>
    <dbReference type="NCBI Taxonomy" id="2918883"/>
    <lineage>
        <taxon>Eukaryota</taxon>
        <taxon>Metamonada</taxon>
        <taxon>Carpediemonas-like organisms</taxon>
        <taxon>Aduncisulcus</taxon>
    </lineage>
</organism>
<proteinExistence type="predicted"/>
<reference evidence="1" key="1">
    <citation type="submission" date="2022-03" db="EMBL/GenBank/DDBJ databases">
        <title>Draft genome sequence of Aduncisulcus paluster, a free-living microaerophilic Fornicata.</title>
        <authorList>
            <person name="Yuyama I."/>
            <person name="Kume K."/>
            <person name="Tamura T."/>
            <person name="Inagaki Y."/>
            <person name="Hashimoto T."/>
        </authorList>
    </citation>
    <scope>NUCLEOTIDE SEQUENCE</scope>
    <source>
        <strain evidence="1">NY0171</strain>
    </source>
</reference>
<gene>
    <name evidence="1" type="ORF">ADUPG1_013853</name>
</gene>
<dbReference type="Pfam" id="PF15305">
    <property type="entry name" value="IFT43"/>
    <property type="match status" value="1"/>
</dbReference>
<comment type="caution">
    <text evidence="1">The sequence shown here is derived from an EMBL/GenBank/DDBJ whole genome shotgun (WGS) entry which is preliminary data.</text>
</comment>
<dbReference type="InterPro" id="IPR029302">
    <property type="entry name" value="IFT43"/>
</dbReference>
<name>A0ABQ5K4G8_9EUKA</name>